<dbReference type="OrthoDB" id="450111at2"/>
<dbReference type="PATRIC" id="fig|1195763.3.peg.3000"/>
<sequence>MQMISENLVTYDGESVSFMGLPFSTRMTVAKLEDGTLWVHSPIRLTETLKAQVDAVGEVRYLIAPNHLHHLFLQEWQQAYPNAISYGTKEVINKREGLHFGGELVSGGDYPWKGELESLLFTGSPLMEECVFFHHPSRTLIVTDLIENFPPSDFTRLQRFAAKLTGILAPNGKMPIDWRMSFLFHRKEARAHAQRIMAWQPQRIIMAHGECVDTGAMVFLTRSFGWLNMADE</sequence>
<dbReference type="Proteomes" id="UP000036097">
    <property type="component" value="Unassembled WGS sequence"/>
</dbReference>
<dbReference type="Pfam" id="PF14234">
    <property type="entry name" value="DUF4336"/>
    <property type="match status" value="1"/>
</dbReference>
<proteinExistence type="predicted"/>
<comment type="caution">
    <text evidence="1">The sequence shown here is derived from an EMBL/GenBank/DDBJ whole genome shotgun (WGS) entry which is preliminary data.</text>
</comment>
<reference evidence="1 2" key="1">
    <citation type="submission" date="2015-05" db="EMBL/GenBank/DDBJ databases">
        <title>Photobacterium galathea sp. nov.</title>
        <authorList>
            <person name="Machado H."/>
            <person name="Gram L."/>
        </authorList>
    </citation>
    <scope>NUCLEOTIDE SEQUENCE [LARGE SCALE GENOMIC DNA]</scope>
    <source>
        <strain evidence="1 2">CGMCC 1.12159</strain>
    </source>
</reference>
<dbReference type="STRING" id="1195763.ABT56_14165"/>
<keyword evidence="2" id="KW-1185">Reference proteome</keyword>
<dbReference type="SUPFAM" id="SSF56281">
    <property type="entry name" value="Metallo-hydrolase/oxidoreductase"/>
    <property type="match status" value="1"/>
</dbReference>
<organism evidence="1 2">
    <name type="scientific">Photobacterium aquae</name>
    <dbReference type="NCBI Taxonomy" id="1195763"/>
    <lineage>
        <taxon>Bacteria</taxon>
        <taxon>Pseudomonadati</taxon>
        <taxon>Pseudomonadota</taxon>
        <taxon>Gammaproteobacteria</taxon>
        <taxon>Vibrionales</taxon>
        <taxon>Vibrionaceae</taxon>
        <taxon>Photobacterium</taxon>
    </lineage>
</organism>
<evidence type="ECO:0000313" key="1">
    <source>
        <dbReference type="EMBL" id="KLV04671.1"/>
    </source>
</evidence>
<dbReference type="EMBL" id="LDOT01000021">
    <property type="protein sequence ID" value="KLV04671.1"/>
    <property type="molecule type" value="Genomic_DNA"/>
</dbReference>
<evidence type="ECO:0008006" key="3">
    <source>
        <dbReference type="Google" id="ProtNLM"/>
    </source>
</evidence>
<evidence type="ECO:0000313" key="2">
    <source>
        <dbReference type="Proteomes" id="UP000036097"/>
    </source>
</evidence>
<dbReference type="InterPro" id="IPR025638">
    <property type="entry name" value="DUF4336"/>
</dbReference>
<dbReference type="AlphaFoldDB" id="A0A0J1GYC9"/>
<dbReference type="PANTHER" id="PTHR33835:SF1">
    <property type="entry name" value="METALLO-BETA-LACTAMASE DOMAIN-CONTAINING PROTEIN"/>
    <property type="match status" value="1"/>
</dbReference>
<accession>A0A0J1GYC9</accession>
<dbReference type="RefSeq" id="WP_047879606.1">
    <property type="nucleotide sequence ID" value="NZ_LDOT01000021.1"/>
</dbReference>
<dbReference type="InterPro" id="IPR036866">
    <property type="entry name" value="RibonucZ/Hydroxyglut_hydro"/>
</dbReference>
<dbReference type="PANTHER" id="PTHR33835">
    <property type="entry name" value="YALI0C07656P"/>
    <property type="match status" value="1"/>
</dbReference>
<protein>
    <recommendedName>
        <fullName evidence="3">Methanol oxidase, glmU</fullName>
    </recommendedName>
</protein>
<name>A0A0J1GYC9_9GAMM</name>
<gene>
    <name evidence="1" type="ORF">ABT56_14165</name>
</gene>